<keyword evidence="2" id="KW-1185">Reference proteome</keyword>
<organism evidence="1 2">
    <name type="scientific">Rhizophagus clarus</name>
    <dbReference type="NCBI Taxonomy" id="94130"/>
    <lineage>
        <taxon>Eukaryota</taxon>
        <taxon>Fungi</taxon>
        <taxon>Fungi incertae sedis</taxon>
        <taxon>Mucoromycota</taxon>
        <taxon>Glomeromycotina</taxon>
        <taxon>Glomeromycetes</taxon>
        <taxon>Glomerales</taxon>
        <taxon>Glomeraceae</taxon>
        <taxon>Rhizophagus</taxon>
    </lineage>
</organism>
<dbReference type="Proteomes" id="UP000247702">
    <property type="component" value="Unassembled WGS sequence"/>
</dbReference>
<proteinExistence type="predicted"/>
<evidence type="ECO:0000313" key="1">
    <source>
        <dbReference type="EMBL" id="GBC03887.1"/>
    </source>
</evidence>
<sequence length="69" mass="8108">MNLKGIMALQQQEKRELPIHLHRSKAGGLLTPLLHLNKLKHKKKVKQKMLRDSFVFPLQKKKKSAKRGW</sequence>
<comment type="caution">
    <text evidence="1">The sequence shown here is derived from an EMBL/GenBank/DDBJ whole genome shotgun (WGS) entry which is preliminary data.</text>
</comment>
<name>A0A2Z6SER6_9GLOM</name>
<accession>A0A2Z6SER6</accession>
<protein>
    <submittedName>
        <fullName evidence="1">Uncharacterized protein</fullName>
    </submittedName>
</protein>
<reference evidence="1 2" key="1">
    <citation type="submission" date="2017-11" db="EMBL/GenBank/DDBJ databases">
        <title>The genome of Rhizophagus clarus HR1 reveals common genetic basis of auxotrophy among arbuscular mycorrhizal fungi.</title>
        <authorList>
            <person name="Kobayashi Y."/>
        </authorList>
    </citation>
    <scope>NUCLEOTIDE SEQUENCE [LARGE SCALE GENOMIC DNA]</scope>
    <source>
        <strain evidence="1 2">HR1</strain>
    </source>
</reference>
<gene>
    <name evidence="1" type="ORF">RclHR1_05390009</name>
</gene>
<dbReference type="AlphaFoldDB" id="A0A2Z6SER6"/>
<evidence type="ECO:0000313" key="2">
    <source>
        <dbReference type="Proteomes" id="UP000247702"/>
    </source>
</evidence>
<dbReference type="EMBL" id="BEXD01003914">
    <property type="protein sequence ID" value="GBC03887.1"/>
    <property type="molecule type" value="Genomic_DNA"/>
</dbReference>